<dbReference type="AlphaFoldDB" id="A0AAT9FLT8"/>
<proteinExistence type="predicted"/>
<accession>A0AAT9FLT8</accession>
<protein>
    <recommendedName>
        <fullName evidence="2">DUF695 domain-containing protein</fullName>
    </recommendedName>
</protein>
<organism evidence="1">
    <name type="scientific">Oceaniferula spumae</name>
    <dbReference type="NCBI Taxonomy" id="2979115"/>
    <lineage>
        <taxon>Bacteria</taxon>
        <taxon>Pseudomonadati</taxon>
        <taxon>Verrucomicrobiota</taxon>
        <taxon>Verrucomicrobiia</taxon>
        <taxon>Verrucomicrobiales</taxon>
        <taxon>Verrucomicrobiaceae</taxon>
        <taxon>Oceaniferula</taxon>
    </lineage>
</organism>
<dbReference type="EMBL" id="AP026866">
    <property type="protein sequence ID" value="BDS06913.1"/>
    <property type="molecule type" value="Genomic_DNA"/>
</dbReference>
<evidence type="ECO:0008006" key="2">
    <source>
        <dbReference type="Google" id="ProtNLM"/>
    </source>
</evidence>
<gene>
    <name evidence="1" type="ORF">NT6N_19530</name>
</gene>
<reference evidence="1" key="1">
    <citation type="submission" date="2024-07" db="EMBL/GenBank/DDBJ databases">
        <title>Complete genome sequence of Verrucomicrobiaceae bacterium NT6N.</title>
        <authorList>
            <person name="Huang C."/>
            <person name="Takami H."/>
            <person name="Hamasaki K."/>
        </authorList>
    </citation>
    <scope>NUCLEOTIDE SEQUENCE</scope>
    <source>
        <strain evidence="1">NT6N</strain>
    </source>
</reference>
<dbReference type="KEGG" id="osu:NT6N_19530"/>
<sequence length="371" mass="42337">MLKRFFNKPTMSESEPMSFRDRSRAFWRWFSENADTFYQAIENGDFDPHVETVTQRMEQLLPGAAWCFGPGENGVGHSFTLSPEGSPYMALLMTHLVKQAPDLEGWTFYDSRQASPNFDGMKMNIADETISAQEIWVTPSVDADRETIDLVCWAPVFEKLPERDRGQIIFLWLDEAIGEFQVGNRLGYIDINTSGLQNAIPLSELPDYIKEMETKHGWERKTPGEYYTGYNFREPKEFDPEHVRSDIFTGTSLLYELSSDFSRDRGQMEHPLPKLGVDFIFIKIPVELFAPGQQVDERGEIEDALETVLDEQDSGIVLGGAAGHQAMYVELAILDAEHALSAIRKVLEESEFGKAAQVYYFDKERVAKPIW</sequence>
<name>A0AAT9FLT8_9BACT</name>
<evidence type="ECO:0000313" key="1">
    <source>
        <dbReference type="EMBL" id="BDS06913.1"/>
    </source>
</evidence>